<gene>
    <name evidence="2" type="ORF">PPEP_a2527</name>
</gene>
<reference evidence="2 3" key="1">
    <citation type="submission" date="2015-06" db="EMBL/GenBank/DDBJ databases">
        <title>Genome sequence of Pseudoalteromonas peptidolytica.</title>
        <authorList>
            <person name="Xie B.-B."/>
            <person name="Rong J.-C."/>
            <person name="Qin Q.-L."/>
            <person name="Zhang Y.-Z."/>
        </authorList>
    </citation>
    <scope>NUCLEOTIDE SEQUENCE [LARGE SCALE GENOMIC DNA]</scope>
    <source>
        <strain evidence="2 3">F12-50-A1</strain>
    </source>
</reference>
<comment type="caution">
    <text evidence="2">The sequence shown here is derived from an EMBL/GenBank/DDBJ whole genome shotgun (WGS) entry which is preliminary data.</text>
</comment>
<dbReference type="Proteomes" id="UP000660708">
    <property type="component" value="Unassembled WGS sequence"/>
</dbReference>
<feature type="region of interest" description="Disordered" evidence="1">
    <location>
        <begin position="303"/>
        <end position="348"/>
    </location>
</feature>
<dbReference type="AlphaFoldDB" id="A0A8I0T2B1"/>
<accession>A0A8I0T2B1</accession>
<proteinExistence type="predicted"/>
<organism evidence="2 3">
    <name type="scientific">Pseudoalteromonas peptidolytica F12-50-A1</name>
    <dbReference type="NCBI Taxonomy" id="1315280"/>
    <lineage>
        <taxon>Bacteria</taxon>
        <taxon>Pseudomonadati</taxon>
        <taxon>Pseudomonadota</taxon>
        <taxon>Gammaproteobacteria</taxon>
        <taxon>Alteromonadales</taxon>
        <taxon>Pseudoalteromonadaceae</taxon>
        <taxon>Pseudoalteromonas</taxon>
    </lineage>
</organism>
<protein>
    <recommendedName>
        <fullName evidence="4">TnsE C-terminal domain-containing protein</fullName>
    </recommendedName>
</protein>
<feature type="region of interest" description="Disordered" evidence="1">
    <location>
        <begin position="364"/>
        <end position="416"/>
    </location>
</feature>
<dbReference type="EMBL" id="AQHF01000018">
    <property type="protein sequence ID" value="MBE0344850.1"/>
    <property type="molecule type" value="Genomic_DNA"/>
</dbReference>
<keyword evidence="3" id="KW-1185">Reference proteome</keyword>
<feature type="compositionally biased region" description="Basic and acidic residues" evidence="1">
    <location>
        <begin position="369"/>
        <end position="383"/>
    </location>
</feature>
<feature type="compositionally biased region" description="Basic and acidic residues" evidence="1">
    <location>
        <begin position="330"/>
        <end position="348"/>
    </location>
</feature>
<evidence type="ECO:0000313" key="3">
    <source>
        <dbReference type="Proteomes" id="UP000660708"/>
    </source>
</evidence>
<evidence type="ECO:0008006" key="4">
    <source>
        <dbReference type="Google" id="ProtNLM"/>
    </source>
</evidence>
<sequence length="621" mass="70805">MVSGFNINALTNYDSRYWRVDWFGYLSYEDKSGQRRSEPLVDVYLSPFIEQPTPDSLNYKFSTDFKQSNIVTVPVSYLRILRLGDVWHKGKRVLLSHSDKMREKFDVTINSELTYTATAGAKGNLDEFLLPFPHHPYHGNATKVHCEFVEIDEGNIVIFPHYVLLQAYFARSQYVFQQLFKFGLQFNSLYDPTQSYIDNDGHAFILLKKWTPDSAASEIARLAFDDVAAKAVRKLSEGLSLQNTNKRNISPKLSFPFQGETTLDVYGKWCPLASKKGHVFIVYDILSCTASYPFTSLTYFRDNPGDKNPIKKPPLGGKNNGTPPKSRPKPPPEKNDIDLHPESEPRSNIDDLLVEGRAVTQFPDLMNKSIEKERQKDHLDESSKSSPLPSDDDLNGGNTGDGDGRGRTVPISFIPPSLEQKHKNKYKFREKLCRLALFSQLLSELSNCPRVTNTEIISVYGNLGKEERNHSYFPTTYLGSGKTSTWQYIHYIKELGFIAKGDEKYRHRRAIIAKLTVANSLTVFLAEAERRVVKVTEGWIELDTPAILLALDRNEDSISEFHLHNLLSQSAEDRGKWDHTQLPPNVESWSLRHAANDSIESGDYVHRQKNIIEKHLGFRFT</sequence>
<name>A0A8I0T2B1_9GAMM</name>
<evidence type="ECO:0000256" key="1">
    <source>
        <dbReference type="SAM" id="MobiDB-lite"/>
    </source>
</evidence>
<evidence type="ECO:0000313" key="2">
    <source>
        <dbReference type="EMBL" id="MBE0344850.1"/>
    </source>
</evidence>